<dbReference type="RefSeq" id="WP_311422224.1">
    <property type="nucleotide sequence ID" value="NZ_JAVREH010000006.1"/>
</dbReference>
<organism evidence="2 3">
    <name type="scientific">Jatrophihabitans lederbergiae</name>
    <dbReference type="NCBI Taxonomy" id="3075547"/>
    <lineage>
        <taxon>Bacteria</taxon>
        <taxon>Bacillati</taxon>
        <taxon>Actinomycetota</taxon>
        <taxon>Actinomycetes</taxon>
        <taxon>Jatrophihabitantales</taxon>
        <taxon>Jatrophihabitantaceae</taxon>
        <taxon>Jatrophihabitans</taxon>
    </lineage>
</organism>
<dbReference type="PANTHER" id="PTHR30283">
    <property type="entry name" value="PEROXIDE STRESS RESPONSE PROTEIN YAAA"/>
    <property type="match status" value="1"/>
</dbReference>
<proteinExistence type="predicted"/>
<dbReference type="InterPro" id="IPR005583">
    <property type="entry name" value="YaaA"/>
</dbReference>
<dbReference type="PANTHER" id="PTHR30283:SF4">
    <property type="entry name" value="PEROXIDE STRESS RESISTANCE PROTEIN YAAA"/>
    <property type="match status" value="1"/>
</dbReference>
<name>A0ABU2J9V3_9ACTN</name>
<dbReference type="EMBL" id="JAVREH010000006">
    <property type="protein sequence ID" value="MDT0261068.1"/>
    <property type="molecule type" value="Genomic_DNA"/>
</dbReference>
<reference evidence="3" key="1">
    <citation type="submission" date="2023-07" db="EMBL/GenBank/DDBJ databases">
        <title>30 novel species of actinomycetes from the DSMZ collection.</title>
        <authorList>
            <person name="Nouioui I."/>
        </authorList>
    </citation>
    <scope>NUCLEOTIDE SEQUENCE [LARGE SCALE GENOMIC DNA]</scope>
    <source>
        <strain evidence="3">DSM 44399</strain>
    </source>
</reference>
<feature type="region of interest" description="Disordered" evidence="1">
    <location>
        <begin position="1"/>
        <end position="25"/>
    </location>
</feature>
<evidence type="ECO:0000256" key="1">
    <source>
        <dbReference type="SAM" id="MobiDB-lite"/>
    </source>
</evidence>
<evidence type="ECO:0000313" key="3">
    <source>
        <dbReference type="Proteomes" id="UP001183176"/>
    </source>
</evidence>
<accession>A0ABU2J9V3</accession>
<gene>
    <name evidence="2" type="primary">yaaA</name>
    <name evidence="2" type="ORF">RM423_06630</name>
</gene>
<dbReference type="Proteomes" id="UP001183176">
    <property type="component" value="Unassembled WGS sequence"/>
</dbReference>
<dbReference type="Pfam" id="PF03883">
    <property type="entry name" value="H2O2_YaaD"/>
    <property type="match status" value="1"/>
</dbReference>
<sequence length="263" mass="27659">MRILLPPSEAKNPGGRGRALAGRSRRTPLDDVRDLVYARLADLLDTDGAPAALLLPLSSAGHALAANRSILRSATMPAIERYSGVVYHGLALSGLSEAARATAGREVLIFSGLFGVLRGNDPIPAYRVPAKASLPGIGVLATFWRRHLPDLIPPLLGKRRRGLVVDLRSSDYAAMWQPGRSPEPATRTVSVRVLSTKPDGTLGVISYNSKLAKGKLAAALLERRAAGGRVEDPADVAAAWASVGGKDVIPRTMGAGTTLDLIA</sequence>
<evidence type="ECO:0000313" key="2">
    <source>
        <dbReference type="EMBL" id="MDT0261068.1"/>
    </source>
</evidence>
<protein>
    <submittedName>
        <fullName evidence="2">Peroxide stress protein YaaA</fullName>
    </submittedName>
</protein>
<keyword evidence="3" id="KW-1185">Reference proteome</keyword>
<comment type="caution">
    <text evidence="2">The sequence shown here is derived from an EMBL/GenBank/DDBJ whole genome shotgun (WGS) entry which is preliminary data.</text>
</comment>